<dbReference type="EMBL" id="CP000910">
    <property type="protein sequence ID" value="ABY24201.1"/>
    <property type="molecule type" value="Genomic_DNA"/>
</dbReference>
<sequence>MSSRTGKQPVILISGASRGIGAAIASQAAQAGFAVLVNFASDHEGATAVVRQVTEAGGVARACQGDVSDSAICAELVTAAAQLGELTAVVNNAAITGNAPGPFIGLEESVLRRTVEVNVIGTMLLSQAALRYWRAHPGPGRSIVNISSTATKAGSPSEWVHYAATKGAIDVFTRGLATETAAEGIRVNAVAPGMTQTRLHEDAGLPDRVARLSPTIPLGRAALPAEIADAVFWLLSEKSSYVTGAVIPVSGGR</sequence>
<dbReference type="HOGENOM" id="CLU_010194_1_3_11"/>
<dbReference type="SUPFAM" id="SSF51735">
    <property type="entry name" value="NAD(P)-binding Rossmann-fold domains"/>
    <property type="match status" value="1"/>
</dbReference>
<dbReference type="RefSeq" id="WP_012245861.1">
    <property type="nucleotide sequence ID" value="NC_010168.1"/>
</dbReference>
<dbReference type="InterPro" id="IPR002347">
    <property type="entry name" value="SDR_fam"/>
</dbReference>
<dbReference type="CDD" id="cd05233">
    <property type="entry name" value="SDR_c"/>
    <property type="match status" value="1"/>
</dbReference>
<dbReference type="Pfam" id="PF13561">
    <property type="entry name" value="adh_short_C2"/>
    <property type="match status" value="1"/>
</dbReference>
<gene>
    <name evidence="3" type="ordered locus">RSal33209_2475</name>
</gene>
<evidence type="ECO:0000256" key="2">
    <source>
        <dbReference type="ARBA" id="ARBA00023002"/>
    </source>
</evidence>
<dbReference type="Proteomes" id="UP000002007">
    <property type="component" value="Chromosome"/>
</dbReference>
<proteinExistence type="inferred from homology"/>
<dbReference type="eggNOG" id="COG1028">
    <property type="taxonomic scope" value="Bacteria"/>
</dbReference>
<dbReference type="GO" id="GO:0016491">
    <property type="term" value="F:oxidoreductase activity"/>
    <property type="evidence" value="ECO:0007669"/>
    <property type="project" value="UniProtKB-KW"/>
</dbReference>
<evidence type="ECO:0000256" key="1">
    <source>
        <dbReference type="ARBA" id="ARBA00006484"/>
    </source>
</evidence>
<comment type="similarity">
    <text evidence="1">Belongs to the short-chain dehydrogenases/reductases (SDR) family.</text>
</comment>
<keyword evidence="4" id="KW-1185">Reference proteome</keyword>
<evidence type="ECO:0000313" key="3">
    <source>
        <dbReference type="EMBL" id="ABY24201.1"/>
    </source>
</evidence>
<dbReference type="PANTHER" id="PTHR43639">
    <property type="entry name" value="OXIDOREDUCTASE, SHORT-CHAIN DEHYDROGENASE/REDUCTASE FAMILY (AFU_ORTHOLOGUE AFUA_5G02870)"/>
    <property type="match status" value="1"/>
</dbReference>
<evidence type="ECO:0000313" key="4">
    <source>
        <dbReference type="Proteomes" id="UP000002007"/>
    </source>
</evidence>
<dbReference type="KEGG" id="rsa:RSal33209_2475"/>
<dbReference type="PRINTS" id="PR00081">
    <property type="entry name" value="GDHRDH"/>
</dbReference>
<dbReference type="Gene3D" id="3.40.50.720">
    <property type="entry name" value="NAD(P)-binding Rossmann-like Domain"/>
    <property type="match status" value="1"/>
</dbReference>
<dbReference type="STRING" id="288705.RSal33209_2475"/>
<dbReference type="InterPro" id="IPR036291">
    <property type="entry name" value="NAD(P)-bd_dom_sf"/>
</dbReference>
<accession>A9WS72</accession>
<dbReference type="FunFam" id="3.40.50.720:FF:000084">
    <property type="entry name" value="Short-chain dehydrogenase reductase"/>
    <property type="match status" value="1"/>
</dbReference>
<dbReference type="PRINTS" id="PR00080">
    <property type="entry name" value="SDRFAMILY"/>
</dbReference>
<organism evidence="3 4">
    <name type="scientific">Renibacterium salmoninarum (strain ATCC 33209 / DSM 20767 / JCM 11484 / NBRC 15589 / NCIMB 2235)</name>
    <dbReference type="NCBI Taxonomy" id="288705"/>
    <lineage>
        <taxon>Bacteria</taxon>
        <taxon>Bacillati</taxon>
        <taxon>Actinomycetota</taxon>
        <taxon>Actinomycetes</taxon>
        <taxon>Micrococcales</taxon>
        <taxon>Micrococcaceae</taxon>
        <taxon>Renibacterium</taxon>
    </lineage>
</organism>
<protein>
    <submittedName>
        <fullName evidence="3">Short chain dehydrogenase</fullName>
    </submittedName>
</protein>
<reference evidence="4" key="1">
    <citation type="journal article" date="2008" name="J. Bacteriol.">
        <title>Genome sequence of the fish pathogen Renibacterium salmoninarum suggests reductive evolution away from an environmental Arthrobacter ancestor.</title>
        <authorList>
            <person name="Wiens G.D."/>
            <person name="Rockey D.D."/>
            <person name="Wu Z."/>
            <person name="Chang J."/>
            <person name="Levy R."/>
            <person name="Crane S."/>
            <person name="Chen D.S."/>
            <person name="Capri G.R."/>
            <person name="Burnett J.R."/>
            <person name="Sudheesh P.S."/>
            <person name="Schipma M.J."/>
            <person name="Burd H."/>
            <person name="Bhattacharyya A."/>
            <person name="Rhodes L.D."/>
            <person name="Kaul R."/>
            <person name="Strom M.S."/>
        </authorList>
    </citation>
    <scope>NUCLEOTIDE SEQUENCE [LARGE SCALE GENOMIC DNA]</scope>
    <source>
        <strain evidence="4">ATCC 33209 / DSM 20767 / JCM 11484 / NBRC 15589 / NCIMB 2235</strain>
    </source>
</reference>
<name>A9WS72_RENSM</name>
<keyword evidence="2" id="KW-0560">Oxidoreductase</keyword>
<dbReference type="PANTHER" id="PTHR43639:SF1">
    <property type="entry name" value="SHORT-CHAIN DEHYDROGENASE_REDUCTASE FAMILY PROTEIN"/>
    <property type="match status" value="1"/>
</dbReference>
<dbReference type="AlphaFoldDB" id="A9WS72"/>